<dbReference type="STRING" id="1429043.X474_07450"/>
<sequence length="213" mass="24839">MNGSKLLYRADSKKDIVVPKNLFQWIRMAFVSPPEYLTIFQDIGVTKVLAYFLFFTFTSLLFFSFGLLLSNLTDGFSFLNELFTNYCILKNYFYEVYQFFLALLISYGIVFIPYFILVTLFAKLFNTKDITLKKSIYLIISLQIYNFWLGLYPIFYTTDWSLLCSVFLLIGATASLWSLHLEKNFMITLIASWLISIRILKAILGGYLDVIIN</sequence>
<keyword evidence="1" id="KW-1133">Transmembrane helix</keyword>
<name>A0A0D2JYS7_9BACT</name>
<proteinExistence type="predicted"/>
<comment type="caution">
    <text evidence="2">The sequence shown here is derived from an EMBL/GenBank/DDBJ whole genome shotgun (WGS) entry which is preliminary data.</text>
</comment>
<evidence type="ECO:0008006" key="4">
    <source>
        <dbReference type="Google" id="ProtNLM"/>
    </source>
</evidence>
<evidence type="ECO:0000313" key="2">
    <source>
        <dbReference type="EMBL" id="KIX14715.1"/>
    </source>
</evidence>
<accession>A0A0D2JYS7</accession>
<keyword evidence="1" id="KW-0472">Membrane</keyword>
<dbReference type="InParanoid" id="A0A0D2JYS7"/>
<dbReference type="AlphaFoldDB" id="A0A0D2JYS7"/>
<dbReference type="EMBL" id="AZAC01000009">
    <property type="protein sequence ID" value="KIX14715.1"/>
    <property type="molecule type" value="Genomic_DNA"/>
</dbReference>
<dbReference type="Proteomes" id="UP000032233">
    <property type="component" value="Unassembled WGS sequence"/>
</dbReference>
<feature type="transmembrane region" description="Helical" evidence="1">
    <location>
        <begin position="160"/>
        <end position="179"/>
    </location>
</feature>
<keyword evidence="3" id="KW-1185">Reference proteome</keyword>
<organism evidence="2 3">
    <name type="scientific">Dethiosulfatarculus sandiegensis</name>
    <dbReference type="NCBI Taxonomy" id="1429043"/>
    <lineage>
        <taxon>Bacteria</taxon>
        <taxon>Pseudomonadati</taxon>
        <taxon>Thermodesulfobacteriota</taxon>
        <taxon>Desulfarculia</taxon>
        <taxon>Desulfarculales</taxon>
        <taxon>Desulfarculaceae</taxon>
        <taxon>Dethiosulfatarculus</taxon>
    </lineage>
</organism>
<feature type="transmembrane region" description="Helical" evidence="1">
    <location>
        <begin position="99"/>
        <end position="124"/>
    </location>
</feature>
<feature type="transmembrane region" description="Helical" evidence="1">
    <location>
        <begin position="136"/>
        <end position="154"/>
    </location>
</feature>
<gene>
    <name evidence="2" type="ORF">X474_07450</name>
</gene>
<feature type="transmembrane region" description="Helical" evidence="1">
    <location>
        <begin position="186"/>
        <end position="208"/>
    </location>
</feature>
<protein>
    <recommendedName>
        <fullName evidence="4">Yip1 domain-containing protein</fullName>
    </recommendedName>
</protein>
<feature type="transmembrane region" description="Helical" evidence="1">
    <location>
        <begin position="48"/>
        <end position="69"/>
    </location>
</feature>
<evidence type="ECO:0000313" key="3">
    <source>
        <dbReference type="Proteomes" id="UP000032233"/>
    </source>
</evidence>
<keyword evidence="1" id="KW-0812">Transmembrane</keyword>
<reference evidence="2 3" key="1">
    <citation type="submission" date="2013-11" db="EMBL/GenBank/DDBJ databases">
        <title>Metagenomic analysis of a methanogenic consortium involved in long chain n-alkane degradation.</title>
        <authorList>
            <person name="Davidova I.A."/>
            <person name="Callaghan A.V."/>
            <person name="Wawrik B."/>
            <person name="Pruitt S."/>
            <person name="Marks C."/>
            <person name="Duncan K.E."/>
            <person name="Suflita J.M."/>
        </authorList>
    </citation>
    <scope>NUCLEOTIDE SEQUENCE [LARGE SCALE GENOMIC DNA]</scope>
    <source>
        <strain evidence="2 3">SPR</strain>
    </source>
</reference>
<evidence type="ECO:0000256" key="1">
    <source>
        <dbReference type="SAM" id="Phobius"/>
    </source>
</evidence>
<dbReference type="RefSeq" id="WP_044347672.1">
    <property type="nucleotide sequence ID" value="NZ_AZAC01000009.1"/>
</dbReference>